<gene>
    <name evidence="1" type="ORF">HGM15179_014637</name>
</gene>
<evidence type="ECO:0000313" key="2">
    <source>
        <dbReference type="Proteomes" id="UP000796761"/>
    </source>
</evidence>
<accession>A0A8K1G6D7</accession>
<protein>
    <submittedName>
        <fullName evidence="1">Uncharacterized protein</fullName>
    </submittedName>
</protein>
<dbReference type="Gene3D" id="3.10.10.10">
    <property type="entry name" value="HIV Type 1 Reverse Transcriptase, subunit A, domain 1"/>
    <property type="match status" value="1"/>
</dbReference>
<dbReference type="Proteomes" id="UP000796761">
    <property type="component" value="Unassembled WGS sequence"/>
</dbReference>
<sequence>MTTERLQIAQQLVAEQLAASHIKSSVSPWNTPIFVIPKKSGKWGLLHDLRQRECLFMLSQKLQSGWASQQLPEVPLSFLIVSSEDGPFAVICQWQKKKGECDPGLNAIDAIGNKKQNKKKPEFLILEWIFLPALPPVSIYTQTEAIGAVIRKGQNRTEKSLGHNLQTSV</sequence>
<dbReference type="InterPro" id="IPR043502">
    <property type="entry name" value="DNA/RNA_pol_sf"/>
</dbReference>
<proteinExistence type="predicted"/>
<dbReference type="SUPFAM" id="SSF56672">
    <property type="entry name" value="DNA/RNA polymerases"/>
    <property type="match status" value="1"/>
</dbReference>
<evidence type="ECO:0000313" key="1">
    <source>
        <dbReference type="EMBL" id="TRZ12457.1"/>
    </source>
</evidence>
<organism evidence="1 2">
    <name type="scientific">Zosterops borbonicus</name>
    <dbReference type="NCBI Taxonomy" id="364589"/>
    <lineage>
        <taxon>Eukaryota</taxon>
        <taxon>Metazoa</taxon>
        <taxon>Chordata</taxon>
        <taxon>Craniata</taxon>
        <taxon>Vertebrata</taxon>
        <taxon>Euteleostomi</taxon>
        <taxon>Archelosauria</taxon>
        <taxon>Archosauria</taxon>
        <taxon>Dinosauria</taxon>
        <taxon>Saurischia</taxon>
        <taxon>Theropoda</taxon>
        <taxon>Coelurosauria</taxon>
        <taxon>Aves</taxon>
        <taxon>Neognathae</taxon>
        <taxon>Neoaves</taxon>
        <taxon>Telluraves</taxon>
        <taxon>Australaves</taxon>
        <taxon>Passeriformes</taxon>
        <taxon>Sylvioidea</taxon>
        <taxon>Zosteropidae</taxon>
        <taxon>Zosterops</taxon>
    </lineage>
</organism>
<keyword evidence="2" id="KW-1185">Reference proteome</keyword>
<reference evidence="1" key="1">
    <citation type="submission" date="2019-04" db="EMBL/GenBank/DDBJ databases">
        <title>Genome assembly of Zosterops borbonicus 15179.</title>
        <authorList>
            <person name="Leroy T."/>
            <person name="Anselmetti Y."/>
            <person name="Tilak M.-K."/>
            <person name="Nabholz B."/>
        </authorList>
    </citation>
    <scope>NUCLEOTIDE SEQUENCE</scope>
    <source>
        <strain evidence="1">HGM_15179</strain>
        <tissue evidence="1">Muscle</tissue>
    </source>
</reference>
<dbReference type="AlphaFoldDB" id="A0A8K1G6D7"/>
<name>A0A8K1G6D7_9PASS</name>
<dbReference type="EMBL" id="SWJQ01000588">
    <property type="protein sequence ID" value="TRZ12457.1"/>
    <property type="molecule type" value="Genomic_DNA"/>
</dbReference>
<comment type="caution">
    <text evidence="1">The sequence shown here is derived from an EMBL/GenBank/DDBJ whole genome shotgun (WGS) entry which is preliminary data.</text>
</comment>